<evidence type="ECO:0000256" key="6">
    <source>
        <dbReference type="ARBA" id="ARBA00022691"/>
    </source>
</evidence>
<evidence type="ECO:0000256" key="4">
    <source>
        <dbReference type="ARBA" id="ARBA00022603"/>
    </source>
</evidence>
<dbReference type="PIRSF" id="PIRSF036427">
    <property type="entry name" value="Precrrn-2_mtase"/>
    <property type="match status" value="1"/>
</dbReference>
<comment type="similarity">
    <text evidence="2 7">Belongs to the precorrin methyltransferase family.</text>
</comment>
<dbReference type="EMBL" id="JAKKUT010000002">
    <property type="protein sequence ID" value="MDG2990792.1"/>
    <property type="molecule type" value="Genomic_DNA"/>
</dbReference>
<reference evidence="9" key="2">
    <citation type="submission" date="2022-01" db="EMBL/GenBank/DDBJ databases">
        <authorList>
            <person name="Zivanovic Y."/>
            <person name="Moreira D."/>
            <person name="Lopez-Garcia P."/>
        </authorList>
    </citation>
    <scope>NUCLEOTIDE SEQUENCE</scope>
    <source>
        <strain evidence="9">G9</strain>
    </source>
</reference>
<dbReference type="Gene3D" id="3.30.950.10">
    <property type="entry name" value="Methyltransferase, Cobalt-precorrin-4 Transmethylase, Domain 2"/>
    <property type="match status" value="1"/>
</dbReference>
<dbReference type="PANTHER" id="PTHR43467">
    <property type="entry name" value="COBALT-PRECORRIN-2 C(20)-METHYLTRANSFERASE"/>
    <property type="match status" value="1"/>
</dbReference>
<evidence type="ECO:0000256" key="1">
    <source>
        <dbReference type="ARBA" id="ARBA00004953"/>
    </source>
</evidence>
<keyword evidence="4 9" id="KW-0489">Methyltransferase</keyword>
<evidence type="ECO:0000256" key="3">
    <source>
        <dbReference type="ARBA" id="ARBA00022573"/>
    </source>
</evidence>
<dbReference type="InterPro" id="IPR035996">
    <property type="entry name" value="4pyrrol_Methylase_sf"/>
</dbReference>
<evidence type="ECO:0000256" key="2">
    <source>
        <dbReference type="ARBA" id="ARBA00005879"/>
    </source>
</evidence>
<proteinExistence type="inferred from homology"/>
<dbReference type="GO" id="GO:0030788">
    <property type="term" value="F:precorrin-2 C20-methyltransferase activity"/>
    <property type="evidence" value="ECO:0007669"/>
    <property type="project" value="UniProtKB-EC"/>
</dbReference>
<evidence type="ECO:0000313" key="9">
    <source>
        <dbReference type="EMBL" id="MDG2990792.1"/>
    </source>
</evidence>
<protein>
    <submittedName>
        <fullName evidence="9">Precorrin-2 C(20)-methyltransferase</fullName>
        <ecNumber evidence="9">2.1.1.130</ecNumber>
    </submittedName>
</protein>
<sequence>MAGTLYGLSVGPGDPELITVKALGILQRVPVVAFPAGLGGKLGIAEGIAAPWLTPQQIRLPLDFPYVQDGAILRAAWQRAAQRVLEHLDQGEDVAFVCEGDVGFYSTFAYLAETLRQESNPIPIQIEIIPGVCSPLAAAAMVGQPLTLGGDRLVILPAMYCAEELEQVCGWADTVVLLKVRSVYPQVWQVLHRLHLLNRAVVVTWATTAKQRIYRNLEYDLHLELPYFSIMIIQISNPRDANLKTW</sequence>
<dbReference type="Gene3D" id="3.40.1010.10">
    <property type="entry name" value="Cobalt-precorrin-4 Transmethylase, Domain 1"/>
    <property type="match status" value="1"/>
</dbReference>
<gene>
    <name evidence="9" type="ORF">L3556_07590</name>
</gene>
<dbReference type="Pfam" id="PF00590">
    <property type="entry name" value="TP_methylase"/>
    <property type="match status" value="1"/>
</dbReference>
<comment type="caution">
    <text evidence="9">The sequence shown here is derived from an EMBL/GenBank/DDBJ whole genome shotgun (WGS) entry which is preliminary data.</text>
</comment>
<feature type="domain" description="Tetrapyrrole methylase" evidence="8">
    <location>
        <begin position="4"/>
        <end position="220"/>
    </location>
</feature>
<keyword evidence="6" id="KW-0949">S-adenosyl-L-methionine</keyword>
<evidence type="ECO:0000256" key="7">
    <source>
        <dbReference type="PIRNR" id="PIRNR036427"/>
    </source>
</evidence>
<dbReference type="InterPro" id="IPR014776">
    <property type="entry name" value="4pyrrole_Mease_sub2"/>
</dbReference>
<dbReference type="PANTHER" id="PTHR43467:SF2">
    <property type="entry name" value="COBALT-PRECORRIN-2 C(20)-METHYLTRANSFERASE"/>
    <property type="match status" value="1"/>
</dbReference>
<dbReference type="RefSeq" id="WP_277866689.1">
    <property type="nucleotide sequence ID" value="NZ_JAKKUT010000002.1"/>
</dbReference>
<name>A0ABT6EYA5_9SYNE</name>
<dbReference type="InterPro" id="IPR012382">
    <property type="entry name" value="CobI/CbiL"/>
</dbReference>
<keyword evidence="5 9" id="KW-0808">Transferase</keyword>
<dbReference type="SUPFAM" id="SSF53790">
    <property type="entry name" value="Tetrapyrrole methylase"/>
    <property type="match status" value="1"/>
</dbReference>
<dbReference type="Proteomes" id="UP001154265">
    <property type="component" value="Unassembled WGS sequence"/>
</dbReference>
<dbReference type="CDD" id="cd11645">
    <property type="entry name" value="Precorrin_2_C20_MT"/>
    <property type="match status" value="1"/>
</dbReference>
<dbReference type="NCBIfam" id="TIGR01467">
    <property type="entry name" value="cobI_cbiL"/>
    <property type="match status" value="1"/>
</dbReference>
<dbReference type="InterPro" id="IPR000878">
    <property type="entry name" value="4pyrrol_Mease"/>
</dbReference>
<evidence type="ECO:0000259" key="8">
    <source>
        <dbReference type="Pfam" id="PF00590"/>
    </source>
</evidence>
<dbReference type="InterPro" id="IPR014777">
    <property type="entry name" value="4pyrrole_Mease_sub1"/>
</dbReference>
<evidence type="ECO:0000256" key="5">
    <source>
        <dbReference type="ARBA" id="ARBA00022679"/>
    </source>
</evidence>
<dbReference type="NCBIfam" id="NF004614">
    <property type="entry name" value="PRK05948.1"/>
    <property type="match status" value="1"/>
</dbReference>
<dbReference type="EC" id="2.1.1.130" evidence="9"/>
<evidence type="ECO:0000313" key="10">
    <source>
        <dbReference type="Proteomes" id="UP001154265"/>
    </source>
</evidence>
<comment type="pathway">
    <text evidence="1">Cofactor biosynthesis; adenosylcobalamin biosynthesis.</text>
</comment>
<dbReference type="GO" id="GO:0032259">
    <property type="term" value="P:methylation"/>
    <property type="evidence" value="ECO:0007669"/>
    <property type="project" value="UniProtKB-KW"/>
</dbReference>
<reference evidence="9" key="1">
    <citation type="journal article" date="2022" name="Genome Biol. Evol.">
        <title>A New Gene Family Diagnostic for Intracellular Biomineralization of Amorphous Ca Carbonates by Cyanobacteria.</title>
        <authorList>
            <person name="Benzerara K."/>
            <person name="Duprat E."/>
            <person name="Bitard-Feildel T."/>
            <person name="Caumes G."/>
            <person name="Cassier-Chauvat C."/>
            <person name="Chauvat F."/>
            <person name="Dezi M."/>
            <person name="Diop S.I."/>
            <person name="Gaschignard G."/>
            <person name="Gorgen S."/>
            <person name="Gugger M."/>
            <person name="Lopez-Garcia P."/>
            <person name="Millet M."/>
            <person name="Skouri-Panet F."/>
            <person name="Moreira D."/>
            <person name="Callebaut I."/>
        </authorList>
    </citation>
    <scope>NUCLEOTIDE SEQUENCE</scope>
    <source>
        <strain evidence="9">G9</strain>
    </source>
</reference>
<accession>A0ABT6EYA5</accession>
<keyword evidence="3" id="KW-0169">Cobalamin biosynthesis</keyword>
<organism evidence="9 10">
    <name type="scientific">Candidatus Synechococcus calcipolaris G9</name>
    <dbReference type="NCBI Taxonomy" id="1497997"/>
    <lineage>
        <taxon>Bacteria</taxon>
        <taxon>Bacillati</taxon>
        <taxon>Cyanobacteriota</taxon>
        <taxon>Cyanophyceae</taxon>
        <taxon>Synechococcales</taxon>
        <taxon>Synechococcaceae</taxon>
        <taxon>Synechococcus</taxon>
    </lineage>
</organism>
<dbReference type="InterPro" id="IPR006364">
    <property type="entry name" value="CobI/CbiL/CobIJ_dom"/>
</dbReference>
<keyword evidence="10" id="KW-1185">Reference proteome</keyword>